<accession>A0ABV7F909</accession>
<dbReference type="PANTHER" id="PTHR45772">
    <property type="entry name" value="CONSERVED COMPONENT OF ABC TRANSPORTER FOR NATURAL AMINO ACIDS-RELATED"/>
    <property type="match status" value="1"/>
</dbReference>
<evidence type="ECO:0000256" key="5">
    <source>
        <dbReference type="SAM" id="MobiDB-lite"/>
    </source>
</evidence>
<keyword evidence="4 7" id="KW-0067">ATP-binding</keyword>
<keyword evidence="8" id="KW-1185">Reference proteome</keyword>
<dbReference type="PANTHER" id="PTHR45772:SF2">
    <property type="entry name" value="ABC TRANSPORTER ATP-BINDING PROTEIN"/>
    <property type="match status" value="1"/>
</dbReference>
<dbReference type="SMART" id="SM00382">
    <property type="entry name" value="AAA"/>
    <property type="match status" value="1"/>
</dbReference>
<sequence>MTSTCMKPDSPRPALLELRNLVKRYGGLVATDHLNLTLMPGEIHAIIGPNGAGKTTLIQQISGAITPNQGSILLDGSDITQLPMHRRVALGLARSYQITNIFSAYSVLDNLALAVQALSGGSMRFWRPVVTENALFEQAAAIAARVGLAAQLHRIAGSLAHGEQRQLEIGLALATNPRMLLLDEPMAGMGQEESARLIPLITDLRPDIAVLLVEHDMDAVFRMADRISVLVAGRIIASGAPHQIRSNPAVRQAYLGDELGDELSGDSSGELSGEGDDELRDNTREAAK</sequence>
<feature type="domain" description="ABC transporter" evidence="6">
    <location>
        <begin position="16"/>
        <end position="257"/>
    </location>
</feature>
<dbReference type="CDD" id="cd03219">
    <property type="entry name" value="ABC_Mj1267_LivG_branched"/>
    <property type="match status" value="1"/>
</dbReference>
<dbReference type="InterPro" id="IPR051120">
    <property type="entry name" value="ABC_AA/LPS_Transport"/>
</dbReference>
<dbReference type="InterPro" id="IPR032823">
    <property type="entry name" value="BCA_ABC_TP_C"/>
</dbReference>
<organism evidence="7 8">
    <name type="scientific">Undibacterium arcticum</name>
    <dbReference type="NCBI Taxonomy" id="1762892"/>
    <lineage>
        <taxon>Bacteria</taxon>
        <taxon>Pseudomonadati</taxon>
        <taxon>Pseudomonadota</taxon>
        <taxon>Betaproteobacteria</taxon>
        <taxon>Burkholderiales</taxon>
        <taxon>Oxalobacteraceae</taxon>
        <taxon>Undibacterium</taxon>
    </lineage>
</organism>
<dbReference type="EMBL" id="JBHRTP010000082">
    <property type="protein sequence ID" value="MFC3110561.1"/>
    <property type="molecule type" value="Genomic_DNA"/>
</dbReference>
<protein>
    <submittedName>
        <fullName evidence="7">ABC transporter ATP-binding protein</fullName>
    </submittedName>
</protein>
<evidence type="ECO:0000256" key="3">
    <source>
        <dbReference type="ARBA" id="ARBA00022741"/>
    </source>
</evidence>
<keyword evidence="2" id="KW-1003">Cell membrane</keyword>
<dbReference type="GO" id="GO:0005524">
    <property type="term" value="F:ATP binding"/>
    <property type="evidence" value="ECO:0007669"/>
    <property type="project" value="UniProtKB-KW"/>
</dbReference>
<dbReference type="Proteomes" id="UP001595530">
    <property type="component" value="Unassembled WGS sequence"/>
</dbReference>
<dbReference type="Pfam" id="PF12399">
    <property type="entry name" value="BCA_ABC_TP_C"/>
    <property type="match status" value="1"/>
</dbReference>
<evidence type="ECO:0000259" key="6">
    <source>
        <dbReference type="PROSITE" id="PS50893"/>
    </source>
</evidence>
<dbReference type="InterPro" id="IPR003593">
    <property type="entry name" value="AAA+_ATPase"/>
</dbReference>
<keyword evidence="3" id="KW-0547">Nucleotide-binding</keyword>
<comment type="caution">
    <text evidence="7">The sequence shown here is derived from an EMBL/GenBank/DDBJ whole genome shotgun (WGS) entry which is preliminary data.</text>
</comment>
<keyword evidence="2" id="KW-0472">Membrane</keyword>
<dbReference type="InterPro" id="IPR027417">
    <property type="entry name" value="P-loop_NTPase"/>
</dbReference>
<feature type="region of interest" description="Disordered" evidence="5">
    <location>
        <begin position="255"/>
        <end position="288"/>
    </location>
</feature>
<evidence type="ECO:0000256" key="1">
    <source>
        <dbReference type="ARBA" id="ARBA00022448"/>
    </source>
</evidence>
<evidence type="ECO:0000256" key="2">
    <source>
        <dbReference type="ARBA" id="ARBA00022475"/>
    </source>
</evidence>
<evidence type="ECO:0000313" key="8">
    <source>
        <dbReference type="Proteomes" id="UP001595530"/>
    </source>
</evidence>
<evidence type="ECO:0000313" key="7">
    <source>
        <dbReference type="EMBL" id="MFC3110561.1"/>
    </source>
</evidence>
<dbReference type="InterPro" id="IPR003439">
    <property type="entry name" value="ABC_transporter-like_ATP-bd"/>
</dbReference>
<dbReference type="Pfam" id="PF00005">
    <property type="entry name" value="ABC_tran"/>
    <property type="match status" value="1"/>
</dbReference>
<dbReference type="PROSITE" id="PS50893">
    <property type="entry name" value="ABC_TRANSPORTER_2"/>
    <property type="match status" value="1"/>
</dbReference>
<gene>
    <name evidence="7" type="ORF">ACFOFO_21805</name>
</gene>
<keyword evidence="1" id="KW-0813">Transport</keyword>
<name>A0ABV7F909_9BURK</name>
<dbReference type="RefSeq" id="WP_390332839.1">
    <property type="nucleotide sequence ID" value="NZ_JBHRTP010000082.1"/>
</dbReference>
<dbReference type="Gene3D" id="3.40.50.300">
    <property type="entry name" value="P-loop containing nucleotide triphosphate hydrolases"/>
    <property type="match status" value="1"/>
</dbReference>
<reference evidence="8" key="1">
    <citation type="journal article" date="2019" name="Int. J. Syst. Evol. Microbiol.">
        <title>The Global Catalogue of Microorganisms (GCM) 10K type strain sequencing project: providing services to taxonomists for standard genome sequencing and annotation.</title>
        <authorList>
            <consortium name="The Broad Institute Genomics Platform"/>
            <consortium name="The Broad Institute Genome Sequencing Center for Infectious Disease"/>
            <person name="Wu L."/>
            <person name="Ma J."/>
        </authorList>
    </citation>
    <scope>NUCLEOTIDE SEQUENCE [LARGE SCALE GENOMIC DNA]</scope>
    <source>
        <strain evidence="8">KCTC 42986</strain>
    </source>
</reference>
<dbReference type="SUPFAM" id="SSF52540">
    <property type="entry name" value="P-loop containing nucleoside triphosphate hydrolases"/>
    <property type="match status" value="1"/>
</dbReference>
<evidence type="ECO:0000256" key="4">
    <source>
        <dbReference type="ARBA" id="ARBA00022840"/>
    </source>
</evidence>
<proteinExistence type="predicted"/>